<organism evidence="1 2">
    <name type="scientific">Catenovulum sediminis</name>
    <dbReference type="NCBI Taxonomy" id="1740262"/>
    <lineage>
        <taxon>Bacteria</taxon>
        <taxon>Pseudomonadati</taxon>
        <taxon>Pseudomonadota</taxon>
        <taxon>Gammaproteobacteria</taxon>
        <taxon>Alteromonadales</taxon>
        <taxon>Alteromonadaceae</taxon>
        <taxon>Catenovulum</taxon>
    </lineage>
</organism>
<evidence type="ECO:0000313" key="1">
    <source>
        <dbReference type="EMBL" id="MER2492582.1"/>
    </source>
</evidence>
<dbReference type="GO" id="GO:0008233">
    <property type="term" value="F:peptidase activity"/>
    <property type="evidence" value="ECO:0007669"/>
    <property type="project" value="UniProtKB-KW"/>
</dbReference>
<proteinExistence type="predicted"/>
<dbReference type="Pfam" id="PF13365">
    <property type="entry name" value="Trypsin_2"/>
    <property type="match status" value="1"/>
</dbReference>
<keyword evidence="1" id="KW-0378">Hydrolase</keyword>
<dbReference type="GO" id="GO:0006508">
    <property type="term" value="P:proteolysis"/>
    <property type="evidence" value="ECO:0007669"/>
    <property type="project" value="UniProtKB-KW"/>
</dbReference>
<dbReference type="InterPro" id="IPR009003">
    <property type="entry name" value="Peptidase_S1_PA"/>
</dbReference>
<keyword evidence="1" id="KW-0645">Protease</keyword>
<dbReference type="Gene3D" id="2.40.10.120">
    <property type="match status" value="1"/>
</dbReference>
<dbReference type="SUPFAM" id="SSF50494">
    <property type="entry name" value="Trypsin-like serine proteases"/>
    <property type="match status" value="1"/>
</dbReference>
<dbReference type="RefSeq" id="WP_350402057.1">
    <property type="nucleotide sequence ID" value="NZ_JBELOE010000216.1"/>
</dbReference>
<dbReference type="InterPro" id="IPR001940">
    <property type="entry name" value="Peptidase_S1C"/>
</dbReference>
<keyword evidence="2" id="KW-1185">Reference proteome</keyword>
<evidence type="ECO:0000313" key="2">
    <source>
        <dbReference type="Proteomes" id="UP001467690"/>
    </source>
</evidence>
<comment type="caution">
    <text evidence="1">The sequence shown here is derived from an EMBL/GenBank/DDBJ whole genome shotgun (WGS) entry which is preliminary data.</text>
</comment>
<dbReference type="PRINTS" id="PR00834">
    <property type="entry name" value="PROTEASES2C"/>
</dbReference>
<sequence>MYLSSTRSRFLTFLVIVIFHLPVHASELADQLIKKYESSVFQVQLIERQSNKKSAIGSGFLIEENKVITNYHVVSSYINSPAQYSIELLSSSDEIIKASLLNFDVVNDLAVLSLPKTTAPKLKLAAQTPQQGAEIYSIGNPHDYGMIVVPGTYNGVTAHSFYQRIHFTGSINPGMSGGPVLDKQGNIVGVNVATAGNQIGFLVPLWHLDALLKKPILPFDKYNYQDEIERQLTASQDRLFADLLQRDWQTTILGQSLVLAEIAPYLPCWGQSNAEQDKAMFAVSEINCISKEQLFISNGMRTGNIEVQFSWIEKEQLNDFQFSHLLTQSFSRAGPGNRANKKNVTNFHCYQDFSKDLSAHTHKSTFCVRNYKKYPSLYDALYISVSANNTSGAALMSHFTLAGVSQQNATAFLNKFMESVTWN</sequence>
<dbReference type="PANTHER" id="PTHR43019">
    <property type="entry name" value="SERINE ENDOPROTEASE DEGS"/>
    <property type="match status" value="1"/>
</dbReference>
<dbReference type="PANTHER" id="PTHR43019:SF23">
    <property type="entry name" value="PROTEASE DO-LIKE 5, CHLOROPLASTIC"/>
    <property type="match status" value="1"/>
</dbReference>
<protein>
    <submittedName>
        <fullName evidence="1">Serine protease</fullName>
    </submittedName>
</protein>
<reference evidence="1 2" key="1">
    <citation type="submission" date="2024-06" db="EMBL/GenBank/DDBJ databases">
        <authorList>
            <person name="Chen R.Y."/>
        </authorList>
    </citation>
    <scope>NUCLEOTIDE SEQUENCE [LARGE SCALE GENOMIC DNA]</scope>
    <source>
        <strain evidence="1 2">D2</strain>
    </source>
</reference>
<dbReference type="Proteomes" id="UP001467690">
    <property type="component" value="Unassembled WGS sequence"/>
</dbReference>
<name>A0ABV1RIK7_9ALTE</name>
<gene>
    <name evidence="1" type="ORF">ABS311_11920</name>
</gene>
<dbReference type="EMBL" id="JBELOE010000216">
    <property type="protein sequence ID" value="MER2492582.1"/>
    <property type="molecule type" value="Genomic_DNA"/>
</dbReference>
<accession>A0ABV1RIK7</accession>